<organism evidence="1">
    <name type="scientific">marine sediment metagenome</name>
    <dbReference type="NCBI Taxonomy" id="412755"/>
    <lineage>
        <taxon>unclassified sequences</taxon>
        <taxon>metagenomes</taxon>
        <taxon>ecological metagenomes</taxon>
    </lineage>
</organism>
<sequence length="44" mass="5007">MLVTIPWSIPHSLPELEEKGYSVSFPEPGAVVFQWRDTEGELHP</sequence>
<protein>
    <submittedName>
        <fullName evidence="1">Uncharacterized protein</fullName>
    </submittedName>
</protein>
<proteinExistence type="predicted"/>
<dbReference type="EMBL" id="LAZR01056635">
    <property type="protein sequence ID" value="KKK73768.1"/>
    <property type="molecule type" value="Genomic_DNA"/>
</dbReference>
<evidence type="ECO:0000313" key="1">
    <source>
        <dbReference type="EMBL" id="KKK73768.1"/>
    </source>
</evidence>
<gene>
    <name evidence="1" type="ORF">LCGC14_2890520</name>
</gene>
<accession>A0A0F8XXN0</accession>
<name>A0A0F8XXN0_9ZZZZ</name>
<reference evidence="1" key="1">
    <citation type="journal article" date="2015" name="Nature">
        <title>Complex archaea that bridge the gap between prokaryotes and eukaryotes.</title>
        <authorList>
            <person name="Spang A."/>
            <person name="Saw J.H."/>
            <person name="Jorgensen S.L."/>
            <person name="Zaremba-Niedzwiedzka K."/>
            <person name="Martijn J."/>
            <person name="Lind A.E."/>
            <person name="van Eijk R."/>
            <person name="Schleper C."/>
            <person name="Guy L."/>
            <person name="Ettema T.J."/>
        </authorList>
    </citation>
    <scope>NUCLEOTIDE SEQUENCE</scope>
</reference>
<comment type="caution">
    <text evidence="1">The sequence shown here is derived from an EMBL/GenBank/DDBJ whole genome shotgun (WGS) entry which is preliminary data.</text>
</comment>
<feature type="non-terminal residue" evidence="1">
    <location>
        <position position="44"/>
    </location>
</feature>
<dbReference type="AlphaFoldDB" id="A0A0F8XXN0"/>